<reference evidence="4 5" key="1">
    <citation type="journal article" date="2015" name="Sci. Rep.">
        <title>Chromosome-level genome map provides insights into diverse defense mechanisms in the medicinal fungus Ganoderma sinense.</title>
        <authorList>
            <person name="Zhu Y."/>
            <person name="Xu J."/>
            <person name="Sun C."/>
            <person name="Zhou S."/>
            <person name="Xu H."/>
            <person name="Nelson D.R."/>
            <person name="Qian J."/>
            <person name="Song J."/>
            <person name="Luo H."/>
            <person name="Xiang L."/>
            <person name="Li Y."/>
            <person name="Xu Z."/>
            <person name="Ji A."/>
            <person name="Wang L."/>
            <person name="Lu S."/>
            <person name="Hayward A."/>
            <person name="Sun W."/>
            <person name="Li X."/>
            <person name="Schwartz D.C."/>
            <person name="Wang Y."/>
            <person name="Chen S."/>
        </authorList>
    </citation>
    <scope>NUCLEOTIDE SEQUENCE [LARGE SCALE GENOMIC DNA]</scope>
    <source>
        <strain evidence="4 5">ZZ0214-1</strain>
    </source>
</reference>
<accession>A0A2G8SR38</accession>
<evidence type="ECO:0000313" key="5">
    <source>
        <dbReference type="Proteomes" id="UP000230002"/>
    </source>
</evidence>
<sequence length="253" mass="28118">MTPVDPVFLLIPLLRVTQPVILSLLVHTPCAEFLEQTTGSGNFLPPEDLIEDAASKLLSGNSQPILSPDDVQHLSSLRCVQAAMRHVCDYKEITAEVVVYRYSAERVQTYLRTKAARLSQKDVSELSRTLTRGFAKDGLMEDGREDILNAARLRAACDLVSHYLARDIYESLLSSYDFAALDIHMKILKDEAMAVAAAKMNAIEAKESGDSKETNDQTNDKKRKPRNSAGVEKLKKANTKGMAKLSTFFQQKK</sequence>
<dbReference type="GO" id="GO:0005654">
    <property type="term" value="C:nucleoplasm"/>
    <property type="evidence" value="ECO:0007669"/>
    <property type="project" value="TreeGrafter"/>
</dbReference>
<evidence type="ECO:0000256" key="1">
    <source>
        <dbReference type="SAM" id="MobiDB-lite"/>
    </source>
</evidence>
<dbReference type="GO" id="GO:0032299">
    <property type="term" value="C:ribonuclease H2 complex"/>
    <property type="evidence" value="ECO:0007669"/>
    <property type="project" value="InterPro"/>
</dbReference>
<dbReference type="AlphaFoldDB" id="A0A2G8SR38"/>
<dbReference type="OrthoDB" id="29098at2759"/>
<proteinExistence type="predicted"/>
<keyword evidence="2" id="KW-0732">Signal</keyword>
<evidence type="ECO:0000259" key="3">
    <source>
        <dbReference type="Pfam" id="PF09468"/>
    </source>
</evidence>
<dbReference type="Proteomes" id="UP000230002">
    <property type="component" value="Unassembled WGS sequence"/>
</dbReference>
<dbReference type="GO" id="GO:0006401">
    <property type="term" value="P:RNA catabolic process"/>
    <property type="evidence" value="ECO:0007669"/>
    <property type="project" value="TreeGrafter"/>
</dbReference>
<dbReference type="STRING" id="1077348.A0A2G8SR38"/>
<name>A0A2G8SR38_9APHY</name>
<organism evidence="4 5">
    <name type="scientific">Ganoderma sinense ZZ0214-1</name>
    <dbReference type="NCBI Taxonomy" id="1077348"/>
    <lineage>
        <taxon>Eukaryota</taxon>
        <taxon>Fungi</taxon>
        <taxon>Dikarya</taxon>
        <taxon>Basidiomycota</taxon>
        <taxon>Agaricomycotina</taxon>
        <taxon>Agaricomycetes</taxon>
        <taxon>Polyporales</taxon>
        <taxon>Polyporaceae</taxon>
        <taxon>Ganoderma</taxon>
    </lineage>
</organism>
<dbReference type="Pfam" id="PF09468">
    <property type="entry name" value="RNase_H2-Ydr279"/>
    <property type="match status" value="1"/>
</dbReference>
<feature type="chain" id="PRO_5013755426" description="Ribonuclease H2 subunit B wHTH domain-containing protein" evidence="2">
    <location>
        <begin position="20"/>
        <end position="253"/>
    </location>
</feature>
<dbReference type="PANTHER" id="PTHR13383">
    <property type="entry name" value="RIBONUCLEASE H2 SUBUNIT B"/>
    <property type="match status" value="1"/>
</dbReference>
<dbReference type="InterPro" id="IPR019024">
    <property type="entry name" value="RNase_H2_suB_wHTH"/>
</dbReference>
<dbReference type="PANTHER" id="PTHR13383:SF11">
    <property type="entry name" value="RIBONUCLEASE H2 SUBUNIT B"/>
    <property type="match status" value="1"/>
</dbReference>
<comment type="caution">
    <text evidence="4">The sequence shown here is derived from an EMBL/GenBank/DDBJ whole genome shotgun (WGS) entry which is preliminary data.</text>
</comment>
<feature type="domain" description="Ribonuclease H2 subunit B wHTH" evidence="3">
    <location>
        <begin position="23"/>
        <end position="172"/>
    </location>
</feature>
<evidence type="ECO:0000256" key="2">
    <source>
        <dbReference type="SAM" id="SignalP"/>
    </source>
</evidence>
<feature type="compositionally biased region" description="Basic and acidic residues" evidence="1">
    <location>
        <begin position="204"/>
        <end position="220"/>
    </location>
</feature>
<dbReference type="EMBL" id="AYKW01000002">
    <property type="protein sequence ID" value="PIL36183.1"/>
    <property type="molecule type" value="Genomic_DNA"/>
</dbReference>
<protein>
    <recommendedName>
        <fullName evidence="3">Ribonuclease H2 subunit B wHTH domain-containing protein</fullName>
    </recommendedName>
</protein>
<gene>
    <name evidence="4" type="ORF">GSI_01843</name>
</gene>
<dbReference type="InterPro" id="IPR040456">
    <property type="entry name" value="RNase_H2_suB"/>
</dbReference>
<keyword evidence="5" id="KW-1185">Reference proteome</keyword>
<evidence type="ECO:0000313" key="4">
    <source>
        <dbReference type="EMBL" id="PIL36183.1"/>
    </source>
</evidence>
<feature type="signal peptide" evidence="2">
    <location>
        <begin position="1"/>
        <end position="19"/>
    </location>
</feature>
<dbReference type="Gene3D" id="1.10.20.120">
    <property type="match status" value="1"/>
</dbReference>
<feature type="region of interest" description="Disordered" evidence="1">
    <location>
        <begin position="204"/>
        <end position="237"/>
    </location>
</feature>